<evidence type="ECO:0000256" key="2">
    <source>
        <dbReference type="ARBA" id="ARBA00022768"/>
    </source>
</evidence>
<dbReference type="GO" id="GO:0005829">
    <property type="term" value="C:cytosol"/>
    <property type="evidence" value="ECO:0007669"/>
    <property type="project" value="TreeGrafter"/>
</dbReference>
<dbReference type="CDD" id="cd00292">
    <property type="entry name" value="EF1B"/>
    <property type="match status" value="1"/>
</dbReference>
<dbReference type="SUPFAM" id="SSF47616">
    <property type="entry name" value="GST C-terminal domain-like"/>
    <property type="match status" value="1"/>
</dbReference>
<keyword evidence="2 6" id="KW-0251">Elongation factor</keyword>
<dbReference type="STRING" id="1054147.F4PWC3"/>
<dbReference type="InterPro" id="IPR014717">
    <property type="entry name" value="Transl_elong_EF1B/ribsomal_bS6"/>
</dbReference>
<comment type="similarity">
    <text evidence="1">Belongs to the EF-1-beta/EF-1-delta family.</text>
</comment>
<dbReference type="Pfam" id="PF00736">
    <property type="entry name" value="EF1_GNE"/>
    <property type="match status" value="1"/>
</dbReference>
<dbReference type="InterPro" id="IPR036219">
    <property type="entry name" value="eEF-1beta-like_sf"/>
</dbReference>
<dbReference type="InterPro" id="IPR049720">
    <property type="entry name" value="EF1B_bsu/dsu"/>
</dbReference>
<keyword evidence="7" id="KW-1185">Reference proteome</keyword>
<dbReference type="GO" id="GO:0005085">
    <property type="term" value="F:guanyl-nucleotide exchange factor activity"/>
    <property type="evidence" value="ECO:0007669"/>
    <property type="project" value="TreeGrafter"/>
</dbReference>
<keyword evidence="4" id="KW-0175">Coiled coil</keyword>
<dbReference type="GeneID" id="14871999"/>
<evidence type="ECO:0000256" key="1">
    <source>
        <dbReference type="ARBA" id="ARBA00007411"/>
    </source>
</evidence>
<dbReference type="GO" id="GO:0003746">
    <property type="term" value="F:translation elongation factor activity"/>
    <property type="evidence" value="ECO:0007669"/>
    <property type="project" value="UniProtKB-KW"/>
</dbReference>
<dbReference type="Gene3D" id="3.30.70.60">
    <property type="match status" value="1"/>
</dbReference>
<dbReference type="RefSeq" id="XP_004367270.1">
    <property type="nucleotide sequence ID" value="XM_004367213.1"/>
</dbReference>
<evidence type="ECO:0000313" key="7">
    <source>
        <dbReference type="Proteomes" id="UP000007797"/>
    </source>
</evidence>
<dbReference type="OMA" id="MPSQADM"/>
<dbReference type="SMART" id="SM00888">
    <property type="entry name" value="EF1_GNE"/>
    <property type="match status" value="1"/>
</dbReference>
<evidence type="ECO:0000256" key="4">
    <source>
        <dbReference type="SAM" id="Coils"/>
    </source>
</evidence>
<feature type="coiled-coil region" evidence="4">
    <location>
        <begin position="177"/>
        <end position="204"/>
    </location>
</feature>
<keyword evidence="3" id="KW-0648">Protein biosynthesis</keyword>
<protein>
    <submittedName>
        <fullName evidence="6">Elongation factor 1b-related protein</fullName>
    </submittedName>
</protein>
<reference evidence="7" key="1">
    <citation type="journal article" date="2011" name="Genome Res.">
        <title>Phylogeny-wide analysis of social amoeba genomes highlights ancient origins for complex intercellular communication.</title>
        <authorList>
            <person name="Heidel A.J."/>
            <person name="Lawal H.M."/>
            <person name="Felder M."/>
            <person name="Schilde C."/>
            <person name="Helps N.R."/>
            <person name="Tunggal B."/>
            <person name="Rivero F."/>
            <person name="John U."/>
            <person name="Schleicher M."/>
            <person name="Eichinger L."/>
            <person name="Platzer M."/>
            <person name="Noegel A.A."/>
            <person name="Schaap P."/>
            <person name="Gloeckner G."/>
        </authorList>
    </citation>
    <scope>NUCLEOTIDE SEQUENCE [LARGE SCALE GENOMIC DNA]</scope>
    <source>
        <strain evidence="7">SH3</strain>
    </source>
</reference>
<evidence type="ECO:0000259" key="5">
    <source>
        <dbReference type="SMART" id="SM00888"/>
    </source>
</evidence>
<dbReference type="FunFam" id="3.30.70.60:FF:000001">
    <property type="entry name" value="Elongation factor 1-beta 1 like"/>
    <property type="match status" value="1"/>
</dbReference>
<dbReference type="PANTHER" id="PTHR11595">
    <property type="entry name" value="EF-HAND AND COILED-COIL DOMAIN-CONTAINING FAMILY MEMBER"/>
    <property type="match status" value="1"/>
</dbReference>
<feature type="domain" description="Translation elongation factor EF1B beta/delta subunit guanine nucleotide exchange" evidence="5">
    <location>
        <begin position="123"/>
        <end position="209"/>
    </location>
</feature>
<dbReference type="InterPro" id="IPR014038">
    <property type="entry name" value="EF1B_bsu/dsu_GNE"/>
</dbReference>
<gene>
    <name evidence="6" type="ORF">DFA_07410</name>
</gene>
<evidence type="ECO:0000313" key="6">
    <source>
        <dbReference type="EMBL" id="EGG20287.1"/>
    </source>
</evidence>
<dbReference type="Proteomes" id="UP000007797">
    <property type="component" value="Unassembled WGS sequence"/>
</dbReference>
<sequence length="210" mass="24096">MTTTSFNLSTEKGFEDFNSLLLNQTFIVGYEPTNVDVKVFKLIVDNKLDAKRFTNVTRWFDTIAAYCTDEDFILEQINHRNLDFTVDSENDDDFDLFDASEDMSSLPNKERVVPVAKKVKETKSEVVMEVKTWDDTISMKDVEDAVRSVSMDGLKWGHSKLVPTAFKMHSLSIQCIVDDHLVSVQDLEDTLNDIEELIQSVDIISFNTYR</sequence>
<dbReference type="SUPFAM" id="SSF54984">
    <property type="entry name" value="eEF-1beta-like"/>
    <property type="match status" value="1"/>
</dbReference>
<dbReference type="PANTHER" id="PTHR11595:SF21">
    <property type="entry name" value="ELONGATION FACTOR 1-BETA"/>
    <property type="match status" value="1"/>
</dbReference>
<dbReference type="OrthoDB" id="331763at2759"/>
<dbReference type="AlphaFoldDB" id="F4PWC3"/>
<accession>F4PWC3</accession>
<evidence type="ECO:0000256" key="3">
    <source>
        <dbReference type="ARBA" id="ARBA00022917"/>
    </source>
</evidence>
<name>F4PWC3_CACFS</name>
<dbReference type="KEGG" id="dfa:DFA_07410"/>
<dbReference type="GO" id="GO:0005853">
    <property type="term" value="C:eukaryotic translation elongation factor 1 complex"/>
    <property type="evidence" value="ECO:0007669"/>
    <property type="project" value="InterPro"/>
</dbReference>
<proteinExistence type="inferred from homology"/>
<dbReference type="EMBL" id="GL883013">
    <property type="protein sequence ID" value="EGG20287.1"/>
    <property type="molecule type" value="Genomic_DNA"/>
</dbReference>
<organism evidence="6 7">
    <name type="scientific">Cavenderia fasciculata</name>
    <name type="common">Slime mold</name>
    <name type="synonym">Dictyostelium fasciculatum</name>
    <dbReference type="NCBI Taxonomy" id="261658"/>
    <lineage>
        <taxon>Eukaryota</taxon>
        <taxon>Amoebozoa</taxon>
        <taxon>Evosea</taxon>
        <taxon>Eumycetozoa</taxon>
        <taxon>Dictyostelia</taxon>
        <taxon>Acytosteliales</taxon>
        <taxon>Cavenderiaceae</taxon>
        <taxon>Cavenderia</taxon>
    </lineage>
</organism>
<dbReference type="InterPro" id="IPR036282">
    <property type="entry name" value="Glutathione-S-Trfase_C_sf"/>
</dbReference>
<dbReference type="Gene3D" id="1.20.1050.130">
    <property type="match status" value="1"/>
</dbReference>